<feature type="non-terminal residue" evidence="1">
    <location>
        <position position="485"/>
    </location>
</feature>
<organism evidence="1 2">
    <name type="scientific">Kickxella alabastrina</name>
    <dbReference type="NCBI Taxonomy" id="61397"/>
    <lineage>
        <taxon>Eukaryota</taxon>
        <taxon>Fungi</taxon>
        <taxon>Fungi incertae sedis</taxon>
        <taxon>Zoopagomycota</taxon>
        <taxon>Kickxellomycotina</taxon>
        <taxon>Kickxellomycetes</taxon>
        <taxon>Kickxellales</taxon>
        <taxon>Kickxellaceae</taxon>
        <taxon>Kickxella</taxon>
    </lineage>
</organism>
<accession>A0ACC1I116</accession>
<dbReference type="Proteomes" id="UP001150581">
    <property type="component" value="Unassembled WGS sequence"/>
</dbReference>
<evidence type="ECO:0000313" key="1">
    <source>
        <dbReference type="EMBL" id="KAJ1884735.1"/>
    </source>
</evidence>
<keyword evidence="2" id="KW-1185">Reference proteome</keyword>
<proteinExistence type="predicted"/>
<protein>
    <submittedName>
        <fullName evidence="1">Uncharacterized protein</fullName>
    </submittedName>
</protein>
<reference evidence="1" key="1">
    <citation type="submission" date="2022-07" db="EMBL/GenBank/DDBJ databases">
        <title>Phylogenomic reconstructions and comparative analyses of Kickxellomycotina fungi.</title>
        <authorList>
            <person name="Reynolds N.K."/>
            <person name="Stajich J.E."/>
            <person name="Barry K."/>
            <person name="Grigoriev I.V."/>
            <person name="Crous P."/>
            <person name="Smith M.E."/>
        </authorList>
    </citation>
    <scope>NUCLEOTIDE SEQUENCE</scope>
    <source>
        <strain evidence="1">Benny 63K</strain>
    </source>
</reference>
<comment type="caution">
    <text evidence="1">The sequence shown here is derived from an EMBL/GenBank/DDBJ whole genome shotgun (WGS) entry which is preliminary data.</text>
</comment>
<gene>
    <name evidence="1" type="ORF">LPJ66_010465</name>
</gene>
<sequence>MLGTRTQTFAYRRNKRQGGMSMSVSERYLRSDIPCLSTHCTQCTQNRVLSSRGIPQLRQGTILVPDVGALSRFMELWEQQDALKNVVFCQTVLDALDRRGRTRSLKNIRRIAMDERRHAVVFANEVFAATGVEPQGDEGVARRDRRAVVAAARWYAAHLGERAIVVTLEEGGYSGIDCGGAEVVEMGGLLASEYPELSAHFAAVHAATADSDMDVSARTPLEHARHRLRAQSAATDYERHWPDADIQAGLRAGALVKGTVRLARRGTLGVVERRGAEPIAVAGRAALNRACAGDTVAVRLLRCGEAAGPSGADSGLHGDSDSGSGSDSDGDADGDADAFGSPAADQLRGVVVGIVQRSWRPFVATLQADEGGGARHLAVPVDSRVPKVRMHYMDAAQLAGVYFVVVVDAWPADAPHPVGHYVRTLGPVGSVDSEVDAILVERQIAASQRTLAFPAAVLREMPVAWAPSEADVAGRRDVRDWLVFS</sequence>
<evidence type="ECO:0000313" key="2">
    <source>
        <dbReference type="Proteomes" id="UP001150581"/>
    </source>
</evidence>
<name>A0ACC1I116_9FUNG</name>
<dbReference type="EMBL" id="JANBPG010002755">
    <property type="protein sequence ID" value="KAJ1884735.1"/>
    <property type="molecule type" value="Genomic_DNA"/>
</dbReference>